<dbReference type="Gene3D" id="2.10.50.10">
    <property type="entry name" value="Tumor Necrosis Factor Receptor, subunit A, domain 2"/>
    <property type="match status" value="2"/>
</dbReference>
<evidence type="ECO:0000256" key="3">
    <source>
        <dbReference type="ARBA" id="ARBA00022703"/>
    </source>
</evidence>
<feature type="disulfide bond" evidence="8">
    <location>
        <begin position="64"/>
        <end position="82"/>
    </location>
</feature>
<dbReference type="PANTHER" id="PTHR23097:SF116">
    <property type="entry name" value="TUMOR NECROSIS FACTOR RECEPTOR SUPERFAMILY MEMBER 6B"/>
    <property type="match status" value="1"/>
</dbReference>
<evidence type="ECO:0000256" key="6">
    <source>
        <dbReference type="ARBA" id="ARBA00023157"/>
    </source>
</evidence>
<dbReference type="GO" id="GO:0006915">
    <property type="term" value="P:apoptotic process"/>
    <property type="evidence" value="ECO:0007669"/>
    <property type="project" value="UniProtKB-KW"/>
</dbReference>
<dbReference type="STRING" id="105785.A0A2J7PPZ2"/>
<proteinExistence type="predicted"/>
<evidence type="ECO:0000313" key="10">
    <source>
        <dbReference type="EMBL" id="PNF18366.1"/>
    </source>
</evidence>
<feature type="disulfide bond" evidence="8">
    <location>
        <begin position="43"/>
        <end position="58"/>
    </location>
</feature>
<name>A0A2J7PPZ2_9NEOP</name>
<evidence type="ECO:0000256" key="2">
    <source>
        <dbReference type="ARBA" id="ARBA00022525"/>
    </source>
</evidence>
<keyword evidence="5" id="KW-0677">Repeat</keyword>
<dbReference type="PANTHER" id="PTHR23097">
    <property type="entry name" value="TUMOR NECROSIS FACTOR RECEPTOR SUPERFAMILY MEMBER"/>
    <property type="match status" value="1"/>
</dbReference>
<dbReference type="SUPFAM" id="SSF57586">
    <property type="entry name" value="TNF receptor-like"/>
    <property type="match status" value="2"/>
</dbReference>
<feature type="repeat" description="TNFR-Cys" evidence="8">
    <location>
        <begin position="42"/>
        <end position="82"/>
    </location>
</feature>
<dbReference type="AlphaFoldDB" id="A0A2J7PPZ2"/>
<dbReference type="PROSITE" id="PS00652">
    <property type="entry name" value="TNFR_NGFR_1"/>
    <property type="match status" value="1"/>
</dbReference>
<sequence>EQEAWTRPRLRHSHRKLRCSKCPPGWGVLQMCTDKTDTECGPCDTGSYSPHHSYHTPCWVCSRCGPGLFEAHPCHPSADTVCDDCFRSGVSHNKDFIFKCRQNATEGRIVHGKVRRRHDETETVTALESTNNL</sequence>
<feature type="non-terminal residue" evidence="10">
    <location>
        <position position="1"/>
    </location>
</feature>
<keyword evidence="6 8" id="KW-1015">Disulfide bond</keyword>
<dbReference type="InterPro" id="IPR001368">
    <property type="entry name" value="TNFR/NGFR_Cys_rich_reg"/>
</dbReference>
<gene>
    <name evidence="10" type="ORF">B7P43_G13577</name>
</gene>
<comment type="caution">
    <text evidence="10">The sequence shown here is derived from an EMBL/GenBank/DDBJ whole genome shotgun (WGS) entry which is preliminary data.</text>
</comment>
<evidence type="ECO:0000256" key="8">
    <source>
        <dbReference type="PROSITE-ProRule" id="PRU00206"/>
    </source>
</evidence>
<dbReference type="SMART" id="SM00208">
    <property type="entry name" value="TNFR"/>
    <property type="match status" value="2"/>
</dbReference>
<reference evidence="10 11" key="1">
    <citation type="submission" date="2017-12" db="EMBL/GenBank/DDBJ databases">
        <title>Hemimetabolous genomes reveal molecular basis of termite eusociality.</title>
        <authorList>
            <person name="Harrison M.C."/>
            <person name="Jongepier E."/>
            <person name="Robertson H.M."/>
            <person name="Arning N."/>
            <person name="Bitard-Feildel T."/>
            <person name="Chao H."/>
            <person name="Childers C.P."/>
            <person name="Dinh H."/>
            <person name="Doddapaneni H."/>
            <person name="Dugan S."/>
            <person name="Gowin J."/>
            <person name="Greiner C."/>
            <person name="Han Y."/>
            <person name="Hu H."/>
            <person name="Hughes D.S.T."/>
            <person name="Huylmans A.-K."/>
            <person name="Kemena C."/>
            <person name="Kremer L.P.M."/>
            <person name="Lee S.L."/>
            <person name="Lopez-Ezquerra A."/>
            <person name="Mallet L."/>
            <person name="Monroy-Kuhn J.M."/>
            <person name="Moser A."/>
            <person name="Murali S.C."/>
            <person name="Muzny D.M."/>
            <person name="Otani S."/>
            <person name="Piulachs M.-D."/>
            <person name="Poelchau M."/>
            <person name="Qu J."/>
            <person name="Schaub F."/>
            <person name="Wada-Katsumata A."/>
            <person name="Worley K.C."/>
            <person name="Xie Q."/>
            <person name="Ylla G."/>
            <person name="Poulsen M."/>
            <person name="Gibbs R.A."/>
            <person name="Schal C."/>
            <person name="Richards S."/>
            <person name="Belles X."/>
            <person name="Korb J."/>
            <person name="Bornberg-Bauer E."/>
        </authorList>
    </citation>
    <scope>NUCLEOTIDE SEQUENCE [LARGE SCALE GENOMIC DNA]</scope>
    <source>
        <tissue evidence="10">Whole body</tissue>
    </source>
</reference>
<comment type="subcellular location">
    <subcellularLocation>
        <location evidence="1">Secreted</location>
    </subcellularLocation>
</comment>
<keyword evidence="7" id="KW-0325">Glycoprotein</keyword>
<protein>
    <recommendedName>
        <fullName evidence="9">TNFR-Cys domain-containing protein</fullName>
    </recommendedName>
</protein>
<evidence type="ECO:0000256" key="4">
    <source>
        <dbReference type="ARBA" id="ARBA00022729"/>
    </source>
</evidence>
<dbReference type="InterPro" id="IPR052459">
    <property type="entry name" value="TNFRSF_decoy_receptor"/>
</dbReference>
<keyword evidence="2" id="KW-0964">Secreted</keyword>
<evidence type="ECO:0000313" key="11">
    <source>
        <dbReference type="Proteomes" id="UP000235965"/>
    </source>
</evidence>
<evidence type="ECO:0000256" key="7">
    <source>
        <dbReference type="ARBA" id="ARBA00023180"/>
    </source>
</evidence>
<evidence type="ECO:0000256" key="5">
    <source>
        <dbReference type="ARBA" id="ARBA00022737"/>
    </source>
</evidence>
<dbReference type="OrthoDB" id="10048028at2759"/>
<dbReference type="InParanoid" id="A0A2J7PPZ2"/>
<keyword evidence="11" id="KW-1185">Reference proteome</keyword>
<dbReference type="PROSITE" id="PS50050">
    <property type="entry name" value="TNFR_NGFR_2"/>
    <property type="match status" value="1"/>
</dbReference>
<dbReference type="Proteomes" id="UP000235965">
    <property type="component" value="Unassembled WGS sequence"/>
</dbReference>
<evidence type="ECO:0000259" key="9">
    <source>
        <dbReference type="PROSITE" id="PS50050"/>
    </source>
</evidence>
<dbReference type="EMBL" id="NEVH01022644">
    <property type="protein sequence ID" value="PNF18366.1"/>
    <property type="molecule type" value="Genomic_DNA"/>
</dbReference>
<dbReference type="GO" id="GO:0005576">
    <property type="term" value="C:extracellular region"/>
    <property type="evidence" value="ECO:0007669"/>
    <property type="project" value="UniProtKB-SubCell"/>
</dbReference>
<keyword evidence="3" id="KW-0053">Apoptosis</keyword>
<feature type="domain" description="TNFR-Cys" evidence="9">
    <location>
        <begin position="42"/>
        <end position="82"/>
    </location>
</feature>
<organism evidence="10 11">
    <name type="scientific">Cryptotermes secundus</name>
    <dbReference type="NCBI Taxonomy" id="105785"/>
    <lineage>
        <taxon>Eukaryota</taxon>
        <taxon>Metazoa</taxon>
        <taxon>Ecdysozoa</taxon>
        <taxon>Arthropoda</taxon>
        <taxon>Hexapoda</taxon>
        <taxon>Insecta</taxon>
        <taxon>Pterygota</taxon>
        <taxon>Neoptera</taxon>
        <taxon>Polyneoptera</taxon>
        <taxon>Dictyoptera</taxon>
        <taxon>Blattodea</taxon>
        <taxon>Blattoidea</taxon>
        <taxon>Termitoidae</taxon>
        <taxon>Kalotermitidae</taxon>
        <taxon>Cryptotermitinae</taxon>
        <taxon>Cryptotermes</taxon>
    </lineage>
</organism>
<keyword evidence="4" id="KW-0732">Signal</keyword>
<feature type="disulfide bond" evidence="8">
    <location>
        <begin position="61"/>
        <end position="74"/>
    </location>
</feature>
<accession>A0A2J7PPZ2</accession>
<evidence type="ECO:0000256" key="1">
    <source>
        <dbReference type="ARBA" id="ARBA00004613"/>
    </source>
</evidence>
<dbReference type="Pfam" id="PF00020">
    <property type="entry name" value="TNFR_c6"/>
    <property type="match status" value="2"/>
</dbReference>